<evidence type="ECO:0000256" key="1">
    <source>
        <dbReference type="SAM" id="SignalP"/>
    </source>
</evidence>
<evidence type="ECO:0000313" key="3">
    <source>
        <dbReference type="Proteomes" id="UP000232323"/>
    </source>
</evidence>
<keyword evidence="3" id="KW-1185">Reference proteome</keyword>
<name>A0A250X8S4_9CHLO</name>
<organism evidence="2 3">
    <name type="scientific">Chlamydomonas eustigma</name>
    <dbReference type="NCBI Taxonomy" id="1157962"/>
    <lineage>
        <taxon>Eukaryota</taxon>
        <taxon>Viridiplantae</taxon>
        <taxon>Chlorophyta</taxon>
        <taxon>core chlorophytes</taxon>
        <taxon>Chlorophyceae</taxon>
        <taxon>CS clade</taxon>
        <taxon>Chlamydomonadales</taxon>
        <taxon>Chlamydomonadaceae</taxon>
        <taxon>Chlamydomonas</taxon>
    </lineage>
</organism>
<accession>A0A250X8S4</accession>
<dbReference type="OrthoDB" id="568456at2759"/>
<proteinExistence type="predicted"/>
<feature type="signal peptide" evidence="1">
    <location>
        <begin position="1"/>
        <end position="21"/>
    </location>
</feature>
<evidence type="ECO:0000313" key="2">
    <source>
        <dbReference type="EMBL" id="GAX79473.1"/>
    </source>
</evidence>
<protein>
    <recommendedName>
        <fullName evidence="4">ShKT domain-containing protein</fullName>
    </recommendedName>
</protein>
<keyword evidence="1" id="KW-0732">Signal</keyword>
<sequence>MFLFKFSILIIVCVHITMNAAEHAEAPMLVQGDNTTGVVLLSDADVSKIAESNHSTALLGLEIDNTTSSSQPLPVIPLLIMVQPLINGTKKGKNHTAKNATHVKKFYYFQLNNTETQSFPFIIPEGIFNHSNNSQLGSHNLTNVTIGPHAYHSHHNKTYKPLQTSSPTPVAVNPSSFSQRLETCTDTPPSQVFTCQQQKDFGKCDADFMVKYNYCARTCSRAPCPQCSDTVPPGSNITCEQQKAYGKCAAEWMVSGAYCTQTCQAC</sequence>
<dbReference type="Proteomes" id="UP000232323">
    <property type="component" value="Unassembled WGS sequence"/>
</dbReference>
<dbReference type="EMBL" id="BEGY01000042">
    <property type="protein sequence ID" value="GAX79473.1"/>
    <property type="molecule type" value="Genomic_DNA"/>
</dbReference>
<reference evidence="2 3" key="1">
    <citation type="submission" date="2017-08" db="EMBL/GenBank/DDBJ databases">
        <title>Acidophilic green algal genome provides insights into adaptation to an acidic environment.</title>
        <authorList>
            <person name="Hirooka S."/>
            <person name="Hirose Y."/>
            <person name="Kanesaki Y."/>
            <person name="Higuchi S."/>
            <person name="Fujiwara T."/>
            <person name="Onuma R."/>
            <person name="Era A."/>
            <person name="Ohbayashi R."/>
            <person name="Uzuka A."/>
            <person name="Nozaki H."/>
            <person name="Yoshikawa H."/>
            <person name="Miyagishima S.Y."/>
        </authorList>
    </citation>
    <scope>NUCLEOTIDE SEQUENCE [LARGE SCALE GENOMIC DNA]</scope>
    <source>
        <strain evidence="2 3">NIES-2499</strain>
    </source>
</reference>
<evidence type="ECO:0008006" key="4">
    <source>
        <dbReference type="Google" id="ProtNLM"/>
    </source>
</evidence>
<comment type="caution">
    <text evidence="2">The sequence shown here is derived from an EMBL/GenBank/DDBJ whole genome shotgun (WGS) entry which is preliminary data.</text>
</comment>
<dbReference type="AlphaFoldDB" id="A0A250X8S4"/>
<feature type="chain" id="PRO_5012783989" description="ShKT domain-containing protein" evidence="1">
    <location>
        <begin position="22"/>
        <end position="266"/>
    </location>
</feature>
<gene>
    <name evidence="2" type="ORF">CEUSTIGMA_g6914.t1</name>
</gene>